<gene>
    <name evidence="2" type="ORF">BDV98DRAFT_570815</name>
</gene>
<dbReference type="Proteomes" id="UP000305067">
    <property type="component" value="Unassembled WGS sequence"/>
</dbReference>
<sequence>MFLFGSRVPYLSASPHSFLWLVLIPVDTLITLIFLIPIYPHSSLSFTFALPPLLRILTSFPTPPSKDAPSVRGCSAVVYISVVVMCTFVQSLLC</sequence>
<reference evidence="2 3" key="1">
    <citation type="journal article" date="2019" name="Nat. Ecol. Evol.">
        <title>Megaphylogeny resolves global patterns of mushroom evolution.</title>
        <authorList>
            <person name="Varga T."/>
            <person name="Krizsan K."/>
            <person name="Foldi C."/>
            <person name="Dima B."/>
            <person name="Sanchez-Garcia M."/>
            <person name="Sanchez-Ramirez S."/>
            <person name="Szollosi G.J."/>
            <person name="Szarkandi J.G."/>
            <person name="Papp V."/>
            <person name="Albert L."/>
            <person name="Andreopoulos W."/>
            <person name="Angelini C."/>
            <person name="Antonin V."/>
            <person name="Barry K.W."/>
            <person name="Bougher N.L."/>
            <person name="Buchanan P."/>
            <person name="Buyck B."/>
            <person name="Bense V."/>
            <person name="Catcheside P."/>
            <person name="Chovatia M."/>
            <person name="Cooper J."/>
            <person name="Damon W."/>
            <person name="Desjardin D."/>
            <person name="Finy P."/>
            <person name="Geml J."/>
            <person name="Haridas S."/>
            <person name="Hughes K."/>
            <person name="Justo A."/>
            <person name="Karasinski D."/>
            <person name="Kautmanova I."/>
            <person name="Kiss B."/>
            <person name="Kocsube S."/>
            <person name="Kotiranta H."/>
            <person name="LaButti K.M."/>
            <person name="Lechner B.E."/>
            <person name="Liimatainen K."/>
            <person name="Lipzen A."/>
            <person name="Lukacs Z."/>
            <person name="Mihaltcheva S."/>
            <person name="Morgado L.N."/>
            <person name="Niskanen T."/>
            <person name="Noordeloos M.E."/>
            <person name="Ohm R.A."/>
            <person name="Ortiz-Santana B."/>
            <person name="Ovrebo C."/>
            <person name="Racz N."/>
            <person name="Riley R."/>
            <person name="Savchenko A."/>
            <person name="Shiryaev A."/>
            <person name="Soop K."/>
            <person name="Spirin V."/>
            <person name="Szebenyi C."/>
            <person name="Tomsovsky M."/>
            <person name="Tulloss R.E."/>
            <person name="Uehling J."/>
            <person name="Grigoriev I.V."/>
            <person name="Vagvolgyi C."/>
            <person name="Papp T."/>
            <person name="Martin F.M."/>
            <person name="Miettinen O."/>
            <person name="Hibbett D.S."/>
            <person name="Nagy L.G."/>
        </authorList>
    </citation>
    <scope>NUCLEOTIDE SEQUENCE [LARGE SCALE GENOMIC DNA]</scope>
    <source>
        <strain evidence="2 3">CBS 309.79</strain>
    </source>
</reference>
<keyword evidence="1" id="KW-0812">Transmembrane</keyword>
<feature type="transmembrane region" description="Helical" evidence="1">
    <location>
        <begin position="76"/>
        <end position="93"/>
    </location>
</feature>
<proteinExistence type="predicted"/>
<evidence type="ECO:0000256" key="1">
    <source>
        <dbReference type="SAM" id="Phobius"/>
    </source>
</evidence>
<dbReference type="AlphaFoldDB" id="A0A5C3QH12"/>
<organism evidence="2 3">
    <name type="scientific">Pterulicium gracile</name>
    <dbReference type="NCBI Taxonomy" id="1884261"/>
    <lineage>
        <taxon>Eukaryota</taxon>
        <taxon>Fungi</taxon>
        <taxon>Dikarya</taxon>
        <taxon>Basidiomycota</taxon>
        <taxon>Agaricomycotina</taxon>
        <taxon>Agaricomycetes</taxon>
        <taxon>Agaricomycetidae</taxon>
        <taxon>Agaricales</taxon>
        <taxon>Pleurotineae</taxon>
        <taxon>Pterulaceae</taxon>
        <taxon>Pterulicium</taxon>
    </lineage>
</organism>
<dbReference type="EMBL" id="ML178832">
    <property type="protein sequence ID" value="TFK99770.1"/>
    <property type="molecule type" value="Genomic_DNA"/>
</dbReference>
<accession>A0A5C3QH12</accession>
<name>A0A5C3QH12_9AGAR</name>
<keyword evidence="3" id="KW-1185">Reference proteome</keyword>
<keyword evidence="1" id="KW-0472">Membrane</keyword>
<protein>
    <submittedName>
        <fullName evidence="2">Uncharacterized protein</fullName>
    </submittedName>
</protein>
<evidence type="ECO:0000313" key="2">
    <source>
        <dbReference type="EMBL" id="TFK99770.1"/>
    </source>
</evidence>
<evidence type="ECO:0000313" key="3">
    <source>
        <dbReference type="Proteomes" id="UP000305067"/>
    </source>
</evidence>
<feature type="transmembrane region" description="Helical" evidence="1">
    <location>
        <begin position="18"/>
        <end position="39"/>
    </location>
</feature>
<keyword evidence="1" id="KW-1133">Transmembrane helix</keyword>